<evidence type="ECO:0000256" key="4">
    <source>
        <dbReference type="ARBA" id="ARBA00022801"/>
    </source>
</evidence>
<feature type="domain" description="Helicase Sen1 N-terminal" evidence="10">
    <location>
        <begin position="108"/>
        <end position="861"/>
    </location>
</feature>
<dbReference type="PANTHER" id="PTHR10887">
    <property type="entry name" value="DNA2/NAM7 HELICASE FAMILY"/>
    <property type="match status" value="1"/>
</dbReference>
<name>A0A6C1DX76_SACPS</name>
<feature type="compositionally biased region" description="Basic residues" evidence="9">
    <location>
        <begin position="1925"/>
        <end position="1939"/>
    </location>
</feature>
<feature type="domain" description="DNA2/NAM7 helicase helicase" evidence="11">
    <location>
        <begin position="1336"/>
        <end position="1628"/>
    </location>
</feature>
<feature type="region of interest" description="Disordered" evidence="9">
    <location>
        <begin position="2036"/>
        <end position="2233"/>
    </location>
</feature>
<dbReference type="GO" id="GO:0006369">
    <property type="term" value="P:termination of RNA polymerase II transcription"/>
    <property type="evidence" value="ECO:0007669"/>
    <property type="project" value="TreeGrafter"/>
</dbReference>
<feature type="region of interest" description="Disordered" evidence="9">
    <location>
        <begin position="1034"/>
        <end position="1063"/>
    </location>
</feature>
<feature type="compositionally biased region" description="Polar residues" evidence="9">
    <location>
        <begin position="2136"/>
        <end position="2162"/>
    </location>
</feature>
<evidence type="ECO:0000313" key="15">
    <source>
        <dbReference type="Proteomes" id="UP000501346"/>
    </source>
</evidence>
<dbReference type="OrthoDB" id="6513042at2759"/>
<dbReference type="Proteomes" id="UP000501346">
    <property type="component" value="Chromosome ScXII"/>
</dbReference>
<evidence type="ECO:0000256" key="9">
    <source>
        <dbReference type="SAM" id="MobiDB-lite"/>
    </source>
</evidence>
<keyword evidence="7" id="KW-0539">Nucleus</keyword>
<evidence type="ECO:0000256" key="5">
    <source>
        <dbReference type="ARBA" id="ARBA00022806"/>
    </source>
</evidence>
<evidence type="ECO:0000256" key="8">
    <source>
        <dbReference type="SAM" id="Coils"/>
    </source>
</evidence>
<dbReference type="GO" id="GO:0016787">
    <property type="term" value="F:hydrolase activity"/>
    <property type="evidence" value="ECO:0007669"/>
    <property type="project" value="UniProtKB-KW"/>
</dbReference>
<dbReference type="CDD" id="cd21408">
    <property type="entry name" value="1B_Sen1p-like"/>
    <property type="match status" value="1"/>
</dbReference>
<keyword evidence="6" id="KW-0067">ATP-binding</keyword>
<accession>A0A6C1DX76</accession>
<dbReference type="Pfam" id="PF13086">
    <property type="entry name" value="AAA_11"/>
    <property type="match status" value="1"/>
</dbReference>
<feature type="compositionally biased region" description="Polar residues" evidence="9">
    <location>
        <begin position="2097"/>
        <end position="2106"/>
    </location>
</feature>
<dbReference type="InterPro" id="IPR044340">
    <property type="entry name" value="Helicase_Sen1_1B_dom"/>
</dbReference>
<feature type="compositionally biased region" description="Polar residues" evidence="9">
    <location>
        <begin position="2062"/>
        <end position="2090"/>
    </location>
</feature>
<dbReference type="Gene3D" id="3.40.50.300">
    <property type="entry name" value="P-loop containing nucleotide triphosphate hydrolases"/>
    <property type="match status" value="2"/>
</dbReference>
<dbReference type="FunFam" id="3.40.50.300:FF:001152">
    <property type="entry name" value="tRNA-splicing endonuclease, putative"/>
    <property type="match status" value="1"/>
</dbReference>
<dbReference type="InterPro" id="IPR027417">
    <property type="entry name" value="P-loop_NTPase"/>
</dbReference>
<feature type="domain" description="Helicase SEN1 beta-barrel" evidence="13">
    <location>
        <begin position="1179"/>
        <end position="1287"/>
    </location>
</feature>
<dbReference type="Pfam" id="PF23576">
    <property type="entry name" value="SEN1_barrel"/>
    <property type="match status" value="1"/>
</dbReference>
<keyword evidence="5 14" id="KW-0347">Helicase</keyword>
<feature type="compositionally biased region" description="Low complexity" evidence="9">
    <location>
        <begin position="2116"/>
        <end position="2125"/>
    </location>
</feature>
<reference evidence="14 15" key="1">
    <citation type="journal article" date="2019" name="BMC Genomics">
        <title>Chromosome level assembly and comparative genome analysis confirm lager-brewing yeasts originated from a single hybridization.</title>
        <authorList>
            <person name="Salazar A.N."/>
            <person name="Gorter de Vries A.R."/>
            <person name="van den Broek M."/>
            <person name="Brouwers N."/>
            <person name="de la Torre Cortes P."/>
            <person name="Kuijpers N.G.A."/>
            <person name="Daran J.G."/>
            <person name="Abeel T."/>
        </authorList>
    </citation>
    <scope>NUCLEOTIDE SEQUENCE [LARGE SCALE GENOMIC DNA]</scope>
    <source>
        <strain evidence="14 15">CBS 1483</strain>
    </source>
</reference>
<evidence type="ECO:0000259" key="11">
    <source>
        <dbReference type="Pfam" id="PF13086"/>
    </source>
</evidence>
<dbReference type="InterPro" id="IPR024481">
    <property type="entry name" value="Helicase_Sen1_N"/>
</dbReference>
<evidence type="ECO:0000259" key="12">
    <source>
        <dbReference type="Pfam" id="PF13087"/>
    </source>
</evidence>
<dbReference type="Pfam" id="PF12726">
    <property type="entry name" value="SEN1_N"/>
    <property type="match status" value="1"/>
</dbReference>
<dbReference type="InterPro" id="IPR041677">
    <property type="entry name" value="DNA2/NAM7_AAA_11"/>
</dbReference>
<feature type="region of interest" description="Disordered" evidence="9">
    <location>
        <begin position="1896"/>
        <end position="1995"/>
    </location>
</feature>
<dbReference type="SUPFAM" id="SSF52540">
    <property type="entry name" value="P-loop containing nucleoside triphosphate hydrolases"/>
    <property type="match status" value="1"/>
</dbReference>
<keyword evidence="15" id="KW-1185">Reference proteome</keyword>
<dbReference type="InterPro" id="IPR056474">
    <property type="entry name" value="SEN1_barrel"/>
</dbReference>
<dbReference type="FunFam" id="3.40.50.300:FF:000326">
    <property type="entry name" value="P-loop containing nucleoside triphosphate hydrolase"/>
    <property type="match status" value="1"/>
</dbReference>
<feature type="compositionally biased region" description="Basic and acidic residues" evidence="9">
    <location>
        <begin position="1940"/>
        <end position="1952"/>
    </location>
</feature>
<evidence type="ECO:0000259" key="13">
    <source>
        <dbReference type="Pfam" id="PF23576"/>
    </source>
</evidence>
<dbReference type="GO" id="GO:0005694">
    <property type="term" value="C:chromosome"/>
    <property type="evidence" value="ECO:0007669"/>
    <property type="project" value="UniProtKB-ARBA"/>
</dbReference>
<feature type="region of interest" description="Disordered" evidence="9">
    <location>
        <begin position="1493"/>
        <end position="1513"/>
    </location>
</feature>
<dbReference type="InterPro" id="IPR041679">
    <property type="entry name" value="DNA2/NAM7-like_C"/>
</dbReference>
<dbReference type="GO" id="GO:0001147">
    <property type="term" value="F:transcription termination site sequence-specific DNA binding"/>
    <property type="evidence" value="ECO:0007669"/>
    <property type="project" value="TreeGrafter"/>
</dbReference>
<dbReference type="Pfam" id="PF13087">
    <property type="entry name" value="AAA_12"/>
    <property type="match status" value="1"/>
</dbReference>
<evidence type="ECO:0000313" key="14">
    <source>
        <dbReference type="EMBL" id="QID81359.1"/>
    </source>
</evidence>
<feature type="compositionally biased region" description="Polar residues" evidence="9">
    <location>
        <begin position="1501"/>
        <end position="1512"/>
    </location>
</feature>
<keyword evidence="8" id="KW-0175">Coiled coil</keyword>
<dbReference type="InterPro" id="IPR045055">
    <property type="entry name" value="DNA2/NAM7-like"/>
</dbReference>
<dbReference type="GO" id="GO:0003678">
    <property type="term" value="F:DNA helicase activity"/>
    <property type="evidence" value="ECO:0007669"/>
    <property type="project" value="UniProtKB-ARBA"/>
</dbReference>
<keyword evidence="4" id="KW-0378">Hydrolase</keyword>
<evidence type="ECO:0000256" key="1">
    <source>
        <dbReference type="ARBA" id="ARBA00004123"/>
    </source>
</evidence>
<feature type="compositionally biased region" description="Low complexity" evidence="9">
    <location>
        <begin position="2212"/>
        <end position="2222"/>
    </location>
</feature>
<feature type="compositionally biased region" description="Low complexity" evidence="9">
    <location>
        <begin position="1"/>
        <end position="19"/>
    </location>
</feature>
<evidence type="ECO:0000256" key="2">
    <source>
        <dbReference type="ARBA" id="ARBA00007913"/>
    </source>
</evidence>
<evidence type="ECO:0000256" key="3">
    <source>
        <dbReference type="ARBA" id="ARBA00022741"/>
    </source>
</evidence>
<evidence type="ECO:0000256" key="6">
    <source>
        <dbReference type="ARBA" id="ARBA00022840"/>
    </source>
</evidence>
<protein>
    <submittedName>
        <fullName evidence="14">DEAD-box type RNA helicase</fullName>
    </submittedName>
</protein>
<feature type="coiled-coil region" evidence="8">
    <location>
        <begin position="1514"/>
        <end position="1541"/>
    </location>
</feature>
<dbReference type="GO" id="GO:0005524">
    <property type="term" value="F:ATP binding"/>
    <property type="evidence" value="ECO:0007669"/>
    <property type="project" value="UniProtKB-KW"/>
</dbReference>
<dbReference type="InterPro" id="IPR047187">
    <property type="entry name" value="SF1_C_Upf1"/>
</dbReference>
<evidence type="ECO:0000259" key="10">
    <source>
        <dbReference type="Pfam" id="PF12726"/>
    </source>
</evidence>
<sequence length="2233" mass="252694">MNSNNPDNNNSNNINNNNNNKDKDIAPNSDVQLATVYTKAKSYIPQIEQVYQGTNPNIQEAKLLGELLQVLAEVPKGTHLFCDPILEPISIFSLTIFSFNEEATATWLKNHFNPILSVCDKCILNFARGKCKMLQHFAIQRHVPHEHVAKFNDIVCQWRVEAVFPILRNISVNDNTGINITNEIETAMYECLCNPHMLRLNKQLKATFEAIFKFFYDTKHRLLDVTNPLSIKTFISGVIFCWCEGSKEENEWSRAFLKDLYSKNFHINLSSLTPDIIEEVYIHILFLQNPANWTEIVVSQFWSRLLPVFNLFDKDVFIEYFQVPKNVESLKKTFKFPLEPIFKMWYNHLSKSYHDKPLDFLLRGLTMFLNKFGSEFWSKIEPFTFHSILDIIFNRDSFPIKLIKIQDNPIVEHQTEVYFQLTGSVTDLLSWTLPFYHALSPSKRIQMVRKVSMAFLRIIANYPSLKSIPKACLMNSATALLRAVLTIKENERAMLYKNDEFETVLLTKTDSRALLNNPLIQDIIIRSASNPNDFYPGLGAASASVATSTMMVLAECIDFDILLLCHRTFKLYSGKPISEIPISTNVLENVTNKIDLRSFHDGPLLAKQLLVSLKNINGLLIVPSNTAVAEAHNALNQKFLLLSTRLMEKFADILPGQLSKILADEDASQGFWSCIFSSDKHLYQAATNILYNTFDVEGRLEGILAILNSNLTVNLKNINVMLQRLINCEFYEPCPRAVRVLMDVVSAFVDPISGVFANFQTLKSQNTEKEFLKFWESCWLFLDTIYKFTLKWASKYDYSELENFTKDTLDLSRSLVDSFREFSDILHDQTKNLLLNVLETFKNMLYWLRLSDEVLLESCVRLIISTSDLAHEKHVKVDDSLVEMMAKYASKAKRFSNKLTEQQASEILQKAKIFNKALTEEVATEAENYRKEKELSRLGKVIDLTDSVPASPSLSPSLSSTIASSSAESRADYLQRKALSSSITGRPRVAQPKITSFGTFQSSANAKLHRTKPVKPLSKMELARMQLLNNRVVHPPSAPAFHTKSRGLSNKNDDSSSEESDNDIESARELFAIAKAKGKGIQTVDINGKVVKRQTAAELAKQELEHMRKRLNVDMNPLYEIILQWDYTRNSEYPDDEPIGNYSDVKDFFNSPADYQKVMKPLLLLESWQGLCSSRDREDYKPFSIIVGNRTAVSDFYDVYASVAKQVIQDCGISESDLIVMAYLPDFRPDKRLSSDDFKKAQHTCLAKVRTLKNTKGGNVDVTLRIHRNHSFSKFLTLRSEIYCVKVMQMTTIEREYSTLEGLEYYDLVGQILQAKPSPPVNVDAAEIETVKKSYKLNTSQAEAIVNSVSKEGFSLIQGPPGTGKTKTILGIIGYFLSTKNASSSNVIKVPLEKNSSNTEQLLKKQKILICAPSNAAVDEICLRLKSGVYDKQGHQFKPQLVRVGRSDVVNVAIKDLTLEELVDKRIGERNYEIRTDPELERKFNNAVTKRRELRGKLDSESGNPESPMSTEDISKLQLKIRELSKIINELGRDRDEMREKNSVNYRNRDLDRRNAQAHILAVSDIICSTLSGSAHDVLATMGIKFDTVIIDEACQCTELSSIIPLRYGGKRCIMVGDPNQLPPTVLSGAASNFKYNQSLFVRMEKNSSPYLLDVQYRMHPSISKFPSSEFYQGRLKDGPGMDILNKRPWHQLEPLAPYKFFDIISGRQEQNAKTMSYTNMEEIRVAIELVDYLFRKFDNKIDFTGKIGIISPYREQMQKMRKEFARYFGGMINKSIDFNTIDGFQGQEKEIILISCVRADDTKSSVGFLKDFRRMNVALTRAKTSIWVLGHQRSLAKSKLWRDLIEDAKDRSCLAYACSGFLDPRNNRAQSILRKFNVPVPSEQEDDYKLPMEYITQGPDEVKSNKDTKKRRVVDEGEEADKAVKKKKKEKKKEKKKSKADDKKKNNKKAESPSTSSGTKKKSSIFGGMSVPSAVVPKTFPDVDSNKKAAAVVGKKKNNKHVCFSDDVSFIPRNDEPEIKVTRSLSSVLKEKQLGLKETRTISPPEISNNEDDDDEDDYTPSISDSSLMKSEANGRNNRVASHNQNFSASIYDDPQVSQAKQTQVPAAITKHRSSNSVLSGGSSRILTASDYGEPNQNGQNGANRTHSQHVGNANQYSTAPVGTGELHETLPAHPQDSYPAEAEDPYDLNPHPQPQSSAFKGPGSGPTGTRNSSRRNASSSPFIPKKRKPRS</sequence>
<comment type="subcellular location">
    <subcellularLocation>
        <location evidence="1">Nucleus</location>
    </subcellularLocation>
</comment>
<feature type="domain" description="DNA2/NAM7 helicase-like C-terminal" evidence="12">
    <location>
        <begin position="1636"/>
        <end position="1833"/>
    </location>
</feature>
<evidence type="ECO:0000256" key="7">
    <source>
        <dbReference type="ARBA" id="ARBA00023242"/>
    </source>
</evidence>
<dbReference type="EMBL" id="CP048993">
    <property type="protein sequence ID" value="QID81359.1"/>
    <property type="molecule type" value="Genomic_DNA"/>
</dbReference>
<feature type="region of interest" description="Disordered" evidence="9">
    <location>
        <begin position="1"/>
        <end position="27"/>
    </location>
</feature>
<proteinExistence type="inferred from homology"/>
<organism evidence="14 15">
    <name type="scientific">Saccharomyces pastorianus</name>
    <name type="common">Lager yeast</name>
    <name type="synonym">Saccharomyces cerevisiae x Saccharomyces eubayanus</name>
    <dbReference type="NCBI Taxonomy" id="27292"/>
    <lineage>
        <taxon>Eukaryota</taxon>
        <taxon>Fungi</taxon>
        <taxon>Dikarya</taxon>
        <taxon>Ascomycota</taxon>
        <taxon>Saccharomycotina</taxon>
        <taxon>Saccharomycetes</taxon>
        <taxon>Saccharomycetales</taxon>
        <taxon>Saccharomycetaceae</taxon>
        <taxon>Saccharomyces</taxon>
    </lineage>
</organism>
<comment type="similarity">
    <text evidence="2">Belongs to the DNA2/NAM7 helicase family.</text>
</comment>
<dbReference type="CDD" id="cd18042">
    <property type="entry name" value="DEXXQc_SETX"/>
    <property type="match status" value="1"/>
</dbReference>
<dbReference type="PANTHER" id="PTHR10887:SF495">
    <property type="entry name" value="HELICASE SENATAXIN ISOFORM X1-RELATED"/>
    <property type="match status" value="1"/>
</dbReference>
<dbReference type="CDD" id="cd18808">
    <property type="entry name" value="SF1_C_Upf1"/>
    <property type="match status" value="1"/>
</dbReference>
<dbReference type="GO" id="GO:0016604">
    <property type="term" value="C:nuclear body"/>
    <property type="evidence" value="ECO:0007669"/>
    <property type="project" value="TreeGrafter"/>
</dbReference>
<gene>
    <name evidence="14" type="primary">SEN1_1</name>
    <name evidence="14" type="ORF">GRS66_003734</name>
</gene>
<feature type="compositionally biased region" description="Acidic residues" evidence="9">
    <location>
        <begin position="2050"/>
        <end position="2060"/>
    </location>
</feature>
<keyword evidence="3" id="KW-0547">Nucleotide-binding</keyword>